<feature type="domain" description="MOFRL-associated" evidence="2">
    <location>
        <begin position="9"/>
        <end position="215"/>
    </location>
</feature>
<dbReference type="Pfam" id="PF05161">
    <property type="entry name" value="MOFRL"/>
    <property type="match status" value="1"/>
</dbReference>
<accession>L0E0S2</accession>
<name>L0E0S2_THIND</name>
<dbReference type="OrthoDB" id="9778629at2"/>
<proteinExistence type="predicted"/>
<dbReference type="Proteomes" id="UP000010809">
    <property type="component" value="Chromosome"/>
</dbReference>
<dbReference type="SUPFAM" id="SSF47240">
    <property type="entry name" value="Ferritin-like"/>
    <property type="match status" value="1"/>
</dbReference>
<dbReference type="CDD" id="cd00657">
    <property type="entry name" value="Ferritin_like"/>
    <property type="match status" value="1"/>
</dbReference>
<dbReference type="KEGG" id="tni:TVNIR_3182"/>
<dbReference type="InterPro" id="IPR009078">
    <property type="entry name" value="Ferritin-like_SF"/>
</dbReference>
<dbReference type="PANTHER" id="PTHR42782">
    <property type="entry name" value="SI:CH73-314G15.3"/>
    <property type="match status" value="1"/>
</dbReference>
<dbReference type="Pfam" id="PF04305">
    <property type="entry name" value="DUF455"/>
    <property type="match status" value="1"/>
</dbReference>
<sequence length="730" mass="77164">MSDPEPLHSWYRAAVAAVHGAHAVQAALAREETPAHPVHVLAWGKAADTMLQGAASAWPGVISRALVVAPADAQVLTSGLGFPVQRKAGEHPVPAAASFAAGEAVAAFLRTIPAAEALLVLLSGGASSLAELPRAGVEPQWLAQVNARLLGAGLEIRAMNRVRARLSRLKAGGALTFCRTGDIRVLVISDIPGDALASIGSGPFWPPDPTETREAPKTGWPDLDRWLSALVPPPTAGPRPSHRRVASNADARAAVLAAVAGDGLPGQDHGLFPDGAGHRVAAQLVRRLRHAPAGVHVWGGEVPVCLPARPGRGGRARHLAAELLLLWAARGWPRPLAVLAGATDGADGDGAAAGAWFADGSPAADSRTRKALREALRRADTGGFWDRVGQSLPGGATGTNVMDLLVVRLGPDAPAARAFARCSDGADGTGARDGVAHVSAPEGMAPVPGALRPRGTPPGVYAMALRALRVRDPEHKCECADRLLEAWRAGDLQVQAEDPPAERIEVPGRPARPALVRPQELPRRGLHTERGRQALLHAIAHIEFNAINLALDAVYRFRELPAEFVSDWLQVAAEEARHFRVLSRRLHETGCDYGSYGAHNGLWEMAVKTDADPMERMALVPRVLEARGLDVTPGMIRRLEAAGDTASAAVLEVIQREEVGHVAIGSCWFRFLARQRGLDPEATFLDLLVRHMPGRVRPPFALDARLAAGFSRREMAALAAQAGGWPASDG</sequence>
<reference evidence="3" key="1">
    <citation type="submission" date="2015-12" db="EMBL/GenBank/DDBJ databases">
        <authorList>
            <person name="Tikhonova T.V."/>
            <person name="Pavlov A.R."/>
            <person name="Beletsky A.V."/>
            <person name="Mardanov A.V."/>
            <person name="Sorokin D.Y."/>
            <person name="Ravin N.V."/>
            <person name="Popov V.O."/>
        </authorList>
    </citation>
    <scope>NUCLEOTIDE SEQUENCE</scope>
    <source>
        <strain evidence="3">DSM 14787</strain>
    </source>
</reference>
<organism evidence="3 4">
    <name type="scientific">Thioalkalivibrio nitratireducens (strain DSM 14787 / UNIQEM 213 / ALEN2)</name>
    <dbReference type="NCBI Taxonomy" id="1255043"/>
    <lineage>
        <taxon>Bacteria</taxon>
        <taxon>Pseudomonadati</taxon>
        <taxon>Pseudomonadota</taxon>
        <taxon>Gammaproteobacteria</taxon>
        <taxon>Chromatiales</taxon>
        <taxon>Ectothiorhodospiraceae</taxon>
        <taxon>Thioalkalivibrio</taxon>
    </lineage>
</organism>
<gene>
    <name evidence="3" type="ordered locus">TVNIR_3182</name>
</gene>
<dbReference type="InterPro" id="IPR007402">
    <property type="entry name" value="DUF455"/>
</dbReference>
<dbReference type="InterPro" id="IPR038614">
    <property type="entry name" value="GK_N_sf"/>
</dbReference>
<dbReference type="AlphaFoldDB" id="L0E0S2"/>
<dbReference type="PATRIC" id="fig|1255043.3.peg.3211"/>
<evidence type="ECO:0000259" key="2">
    <source>
        <dbReference type="Pfam" id="PF13660"/>
    </source>
</evidence>
<keyword evidence="4" id="KW-1185">Reference proteome</keyword>
<feature type="domain" description="MOFRL" evidence="1">
    <location>
        <begin position="295"/>
        <end position="403"/>
    </location>
</feature>
<dbReference type="eggNOG" id="COG2379">
    <property type="taxonomic scope" value="Bacteria"/>
</dbReference>
<dbReference type="eggNOG" id="COG2833">
    <property type="taxonomic scope" value="Bacteria"/>
</dbReference>
<dbReference type="SUPFAM" id="SSF82544">
    <property type="entry name" value="GckA/TtuD-like"/>
    <property type="match status" value="1"/>
</dbReference>
<dbReference type="InterPro" id="IPR007835">
    <property type="entry name" value="MOFRL"/>
</dbReference>
<evidence type="ECO:0000313" key="4">
    <source>
        <dbReference type="Proteomes" id="UP000010809"/>
    </source>
</evidence>
<evidence type="ECO:0000259" key="1">
    <source>
        <dbReference type="Pfam" id="PF05161"/>
    </source>
</evidence>
<dbReference type="EMBL" id="CP003989">
    <property type="protein sequence ID" value="AGA34820.1"/>
    <property type="molecule type" value="Genomic_DNA"/>
</dbReference>
<dbReference type="HOGENOM" id="CLU_379435_0_0_6"/>
<dbReference type="Gene3D" id="3.40.1480.10">
    <property type="entry name" value="MOFRL domain"/>
    <property type="match status" value="1"/>
</dbReference>
<dbReference type="PANTHER" id="PTHR42782:SF4">
    <property type="entry name" value="DUF455 DOMAIN-CONTAINING PROTEIN"/>
    <property type="match status" value="1"/>
</dbReference>
<evidence type="ECO:0000313" key="3">
    <source>
        <dbReference type="EMBL" id="AGA34820.1"/>
    </source>
</evidence>
<dbReference type="Gene3D" id="3.40.50.10180">
    <property type="entry name" value="Glycerate kinase, MOFRL-like N-terminal domain"/>
    <property type="match status" value="1"/>
</dbReference>
<dbReference type="STRING" id="1255043.TVNIR_3182"/>
<dbReference type="Pfam" id="PF13660">
    <property type="entry name" value="DUF4147"/>
    <property type="match status" value="1"/>
</dbReference>
<protein>
    <submittedName>
        <fullName evidence="3">Hydroxypyruvate reductase</fullName>
    </submittedName>
</protein>
<dbReference type="InterPro" id="IPR025286">
    <property type="entry name" value="MOFRL_assoc_dom"/>
</dbReference>
<dbReference type="InterPro" id="IPR037035">
    <property type="entry name" value="GK-like_C_sf"/>
</dbReference>